<feature type="region of interest" description="Disordered" evidence="3">
    <location>
        <begin position="844"/>
        <end position="907"/>
    </location>
</feature>
<dbReference type="GO" id="GO:0008168">
    <property type="term" value="F:methyltransferase activity"/>
    <property type="evidence" value="ECO:0007669"/>
    <property type="project" value="UniProtKB-KW"/>
</dbReference>
<dbReference type="GO" id="GO:0032259">
    <property type="term" value="P:methylation"/>
    <property type="evidence" value="ECO:0007669"/>
    <property type="project" value="UniProtKB-KW"/>
</dbReference>
<comment type="caution">
    <text evidence="4">The sequence shown here is derived from an EMBL/GenBank/DDBJ whole genome shotgun (WGS) entry which is preliminary data.</text>
</comment>
<reference evidence="4 5" key="1">
    <citation type="submission" date="2016-02" db="EMBL/GenBank/DDBJ databases">
        <title>Genome analysis of coral dinoflagellate symbionts highlights evolutionary adaptations to a symbiotic lifestyle.</title>
        <authorList>
            <person name="Aranda M."/>
            <person name="Li Y."/>
            <person name="Liew Y.J."/>
            <person name="Baumgarten S."/>
            <person name="Simakov O."/>
            <person name="Wilson M."/>
            <person name="Piel J."/>
            <person name="Ashoor H."/>
            <person name="Bougouffa S."/>
            <person name="Bajic V.B."/>
            <person name="Ryu T."/>
            <person name="Ravasi T."/>
            <person name="Bayer T."/>
            <person name="Micklem G."/>
            <person name="Kim H."/>
            <person name="Bhak J."/>
            <person name="Lajeunesse T.C."/>
            <person name="Voolstra C.R."/>
        </authorList>
    </citation>
    <scope>NUCLEOTIDE SEQUENCE [LARGE SCALE GENOMIC DNA]</scope>
    <source>
        <strain evidence="4 5">CCMP2467</strain>
    </source>
</reference>
<feature type="compositionally biased region" description="Acidic residues" evidence="3">
    <location>
        <begin position="888"/>
        <end position="907"/>
    </location>
</feature>
<feature type="region of interest" description="Disordered" evidence="3">
    <location>
        <begin position="738"/>
        <end position="767"/>
    </location>
</feature>
<feature type="region of interest" description="Disordered" evidence="3">
    <location>
        <begin position="1242"/>
        <end position="1264"/>
    </location>
</feature>
<evidence type="ECO:0000256" key="2">
    <source>
        <dbReference type="ARBA" id="ARBA00022679"/>
    </source>
</evidence>
<dbReference type="Proteomes" id="UP000186817">
    <property type="component" value="Unassembled WGS sequence"/>
</dbReference>
<dbReference type="OrthoDB" id="445419at2759"/>
<keyword evidence="1" id="KW-0489">Methyltransferase</keyword>
<dbReference type="EMBL" id="LSRX01000135">
    <property type="protein sequence ID" value="OLQ07583.1"/>
    <property type="molecule type" value="Genomic_DNA"/>
</dbReference>
<dbReference type="InterPro" id="IPR001525">
    <property type="entry name" value="C5_MeTfrase"/>
</dbReference>
<dbReference type="Gene3D" id="3.40.50.150">
    <property type="entry name" value="Vaccinia Virus protein VP39"/>
    <property type="match status" value="1"/>
</dbReference>
<feature type="compositionally biased region" description="Polar residues" evidence="3">
    <location>
        <begin position="1817"/>
        <end position="1826"/>
    </location>
</feature>
<proteinExistence type="predicted"/>
<accession>A0A1Q9EJG1</accession>
<organism evidence="4 5">
    <name type="scientific">Symbiodinium microadriaticum</name>
    <name type="common">Dinoflagellate</name>
    <name type="synonym">Zooxanthella microadriatica</name>
    <dbReference type="NCBI Taxonomy" id="2951"/>
    <lineage>
        <taxon>Eukaryota</taxon>
        <taxon>Sar</taxon>
        <taxon>Alveolata</taxon>
        <taxon>Dinophyceae</taxon>
        <taxon>Suessiales</taxon>
        <taxon>Symbiodiniaceae</taxon>
        <taxon>Symbiodinium</taxon>
    </lineage>
</organism>
<sequence>MDVFRWLCTKLVQGAPGTKLTVQKYGTQVWTEVPLDISLLLEGSLFWPTARHIRSQAETEWNFMKASKEWSPFIQSAFDKPCVVDLVAYAFAKGKMGYLCHDSVLSIITQIADAVDRNVISMGSPLESVRQTTHRTSRLLRVHQREQLCLAAMELWGKEGDEDMLRMHLSFVLQERTSKTIRSVLDRRKMTNTNVSSFAQTAAVVYWSHALEDLRGIRVLHVSSQSAAMSADSDCDDSVTLLSDDECEDLLADPSELARAGRCFQLAWQLERDAHCQQLIVDNHLWSTSVTGNPMPLPCIFSDVEGCIPAGTYQADMSFAWKLYFVSSSPFQRYQMCRTHNCMCSQFPAVSADLDVSGLPCPDFSRAGARHYEQGITNTVFMCHAKRHIELQTPLIIIENVEGLKLGMLDVLYGHDYNIHPLFVDCTEQGHAGAARSRVYVILAHKIRTRPLQCVKALYRRVSRFVEGHVATQPQDYLVASDKDQLLEVQSVAAVRGKKLRTDVFARGDWTSVLNFREKKVLRELKKGFQKLCRRSAELDPNVFLYLGDSAKRRRAHLVAGNSMHFATAGVVQMVTEVSLSQLRWAGRGRGGSSKGNRRREASKFKCTDYSGMKSDHIVDFMTEADSVQFGKGVLSRVDRDTLFAVLGFSVGWTPDSTLVSKLPTEIAFAFRNEYERRGRPNEHTAWDPPTIVRYMRWKLHTVAAGGDIGGYKHMLPQGKPGSPAALPQEVLQWEQRNSGRIPAPAPRSLEPRDDDMVREGEGDGHGEEAACYGLDDEYSYTFADGKSTLQHTASGHQLELDGLPHKGPYKFYRSDEGHFCIYGTTPEYCCDVFTAAQAAENEYKQRQSRNATAPRVLTGMLKETPGAPKPGHKGEDTETQRQQALQDGDDEDTWSDEEQDTEGDADIQELPLATRPFLHESGGQQLLVDPADSCFVTLPPNRMDYTLVPANAGFGRVGYEIRSKDSKGQPCSAKWAHEVLGSKKRPSQPVEDQGLLAEIKKRRSLTAKEAGASKLAVNMCTVLSKIVWETLDGTSLFRPVLSKSECKAFFAVYMKAVNHQLNWMMDKTLLDFVPAKQVVDQEKTQNKALQYMMRHTHLRLAVDADFCHQKWNCIKNALKRTALDWAALRLTIVCNHRHGSYNSGDKLLSRQQCFENFLESKDDTYFANLVEDMAFDQDVDEVSIDAKADAEVFLESKAVRVRNKSWFSLQRAVRQLISEWTIHRESVQSMVNEGMDYDNFNGEDDEAGAADGEDEPAEEMEGDAEARTRAQLQKLWSGRSPNDMVLSFLKNRSLQKQALIIVYVTQPIEDEYNRDLEAMKGGCDSQGHWCAERTRACSHWLQTCQRIMDVVQGPTLARRLRFRRFTDAVSLDAGHEWLAEEQKLAQQTWDFAAECVAGHVQANLPHIMCLPEAFAAFLLKDMDKRSEEVARLRELTLAVYDAEQRIRSAASDDAVAASLLRLFEQLGWAHFQVPREMMALLLRSDFSARDSTCVRLAAKLFKGPACTKHCLEDTFSHLQRVVSMQGHNKKMSDWAKFFYCSTCPYVTERQLLPSADHWRAYVGDGVHVPTTKEIAEMFDTRMTELPEPEDDEVLIPEPGQMLKTFRAAGPLANQRSAAAAALLVFERPHGFRHVEDAWAGCLGMGGEAFVKVDVLQRSKPEWLFNFRLAQDESLSDSGTMTAIAADLGLPALPSKASKKQHRIRQILDHVFGADATEEEKLQMTSSLMKVTVKKLSKEEGDVLQMVGALDTENAECFKEIKKYAADELEARLKSTGRKQYIKKMKKLRMAKKGTVQKRLRLNFLGKRRHLFKKTEGQVQGQASNSGGVGRGPAVAPPRVGVTPPELKELLPGRGRHSGKFTPFRGDQPNHTYYRVGYKCRLDAVHS</sequence>
<dbReference type="SUPFAM" id="SSF53335">
    <property type="entry name" value="S-adenosyl-L-methionine-dependent methyltransferases"/>
    <property type="match status" value="1"/>
</dbReference>
<keyword evidence="2" id="KW-0808">Transferase</keyword>
<keyword evidence="5" id="KW-1185">Reference proteome</keyword>
<feature type="compositionally biased region" description="Basic and acidic residues" evidence="3">
    <location>
        <begin position="750"/>
        <end position="767"/>
    </location>
</feature>
<gene>
    <name evidence="4" type="ORF">AK812_SmicGene8987</name>
</gene>
<protein>
    <submittedName>
        <fullName evidence="4">Uncharacterized protein</fullName>
    </submittedName>
</protein>
<feature type="region of interest" description="Disordered" evidence="3">
    <location>
        <begin position="1815"/>
        <end position="1866"/>
    </location>
</feature>
<dbReference type="Pfam" id="PF00145">
    <property type="entry name" value="DNA_methylase"/>
    <property type="match status" value="1"/>
</dbReference>
<evidence type="ECO:0000313" key="5">
    <source>
        <dbReference type="Proteomes" id="UP000186817"/>
    </source>
</evidence>
<name>A0A1Q9EJG1_SYMMI</name>
<feature type="compositionally biased region" description="Low complexity" evidence="3">
    <location>
        <begin position="1832"/>
        <end position="1845"/>
    </location>
</feature>
<evidence type="ECO:0000256" key="3">
    <source>
        <dbReference type="SAM" id="MobiDB-lite"/>
    </source>
</evidence>
<dbReference type="InterPro" id="IPR029063">
    <property type="entry name" value="SAM-dependent_MTases_sf"/>
</dbReference>
<evidence type="ECO:0000256" key="1">
    <source>
        <dbReference type="ARBA" id="ARBA00022603"/>
    </source>
</evidence>
<evidence type="ECO:0000313" key="4">
    <source>
        <dbReference type="EMBL" id="OLQ07583.1"/>
    </source>
</evidence>